<dbReference type="InterPro" id="IPR042099">
    <property type="entry name" value="ANL_N_sf"/>
</dbReference>
<dbReference type="GO" id="GO:0016874">
    <property type="term" value="F:ligase activity"/>
    <property type="evidence" value="ECO:0007669"/>
    <property type="project" value="UniProtKB-KW"/>
</dbReference>
<dbReference type="RefSeq" id="WP_081506216.1">
    <property type="nucleotide sequence ID" value="NZ_CP020474.1"/>
</dbReference>
<dbReference type="AlphaFoldDB" id="A0A1V0RJ44"/>
<dbReference type="InterPro" id="IPR036736">
    <property type="entry name" value="ACP-like_sf"/>
</dbReference>
<dbReference type="FunFam" id="3.40.50.12780:FF:000013">
    <property type="entry name" value="Long-chain-fatty-acid--AMP ligase FadD32"/>
    <property type="match status" value="1"/>
</dbReference>
<dbReference type="PANTHER" id="PTHR22754">
    <property type="entry name" value="DISCO-INTERACTING PROTEIN 2 DIP2 -RELATED"/>
    <property type="match status" value="1"/>
</dbReference>
<dbReference type="InterPro" id="IPR009081">
    <property type="entry name" value="PP-bd_ACP"/>
</dbReference>
<dbReference type="Gene3D" id="1.10.1200.10">
    <property type="entry name" value="ACP-like"/>
    <property type="match status" value="1"/>
</dbReference>
<dbReference type="GO" id="GO:0070566">
    <property type="term" value="F:adenylyltransferase activity"/>
    <property type="evidence" value="ECO:0007669"/>
    <property type="project" value="TreeGrafter"/>
</dbReference>
<evidence type="ECO:0000313" key="7">
    <source>
        <dbReference type="Proteomes" id="UP000192273"/>
    </source>
</evidence>
<keyword evidence="2" id="KW-0596">Phosphopantetheine</keyword>
<dbReference type="InterPro" id="IPR000873">
    <property type="entry name" value="AMP-dep_synth/lig_dom"/>
</dbReference>
<dbReference type="Pfam" id="PF00550">
    <property type="entry name" value="PP-binding"/>
    <property type="match status" value="1"/>
</dbReference>
<keyword evidence="3" id="KW-0597">Phosphoprotein</keyword>
<evidence type="ECO:0000256" key="3">
    <source>
        <dbReference type="ARBA" id="ARBA00022553"/>
    </source>
</evidence>
<name>A0A1V0RJ44_9RHOB</name>
<dbReference type="Proteomes" id="UP000192273">
    <property type="component" value="Chromosome"/>
</dbReference>
<dbReference type="EMBL" id="CP020474">
    <property type="protein sequence ID" value="ARE81807.1"/>
    <property type="molecule type" value="Genomic_DNA"/>
</dbReference>
<organism evidence="6 7">
    <name type="scientific">Roseovarius mucosus</name>
    <dbReference type="NCBI Taxonomy" id="215743"/>
    <lineage>
        <taxon>Bacteria</taxon>
        <taxon>Pseudomonadati</taxon>
        <taxon>Pseudomonadota</taxon>
        <taxon>Alphaproteobacteria</taxon>
        <taxon>Rhodobacterales</taxon>
        <taxon>Roseobacteraceae</taxon>
        <taxon>Roseovarius</taxon>
    </lineage>
</organism>
<dbReference type="InterPro" id="IPR020845">
    <property type="entry name" value="AMP-binding_CS"/>
</dbReference>
<keyword evidence="4 6" id="KW-0436">Ligase</keyword>
<evidence type="ECO:0000256" key="2">
    <source>
        <dbReference type="ARBA" id="ARBA00022450"/>
    </source>
</evidence>
<dbReference type="GO" id="GO:0006633">
    <property type="term" value="P:fatty acid biosynthetic process"/>
    <property type="evidence" value="ECO:0007669"/>
    <property type="project" value="TreeGrafter"/>
</dbReference>
<keyword evidence="7" id="KW-1185">Reference proteome</keyword>
<dbReference type="GO" id="GO:0031177">
    <property type="term" value="F:phosphopantetheine binding"/>
    <property type="evidence" value="ECO:0007669"/>
    <property type="project" value="InterPro"/>
</dbReference>
<evidence type="ECO:0000256" key="4">
    <source>
        <dbReference type="ARBA" id="ARBA00022598"/>
    </source>
</evidence>
<dbReference type="Pfam" id="PF00501">
    <property type="entry name" value="AMP-binding"/>
    <property type="match status" value="1"/>
</dbReference>
<dbReference type="Gene3D" id="3.40.50.12780">
    <property type="entry name" value="N-terminal domain of ligase-like"/>
    <property type="match status" value="1"/>
</dbReference>
<evidence type="ECO:0000256" key="1">
    <source>
        <dbReference type="ARBA" id="ARBA00006432"/>
    </source>
</evidence>
<dbReference type="KEGG" id="rmm:ROSMUCSMR3_00301"/>
<dbReference type="PROSITE" id="PS50075">
    <property type="entry name" value="CARRIER"/>
    <property type="match status" value="1"/>
</dbReference>
<gene>
    <name evidence="6" type="ORF">ROSMUCSMR3_00301</name>
</gene>
<reference evidence="6 7" key="1">
    <citation type="submission" date="2017-03" db="EMBL/GenBank/DDBJ databases">
        <title>Genome Sequence of Roseovarius mucosus strain SMR3 Isolated from a culture of the Diatom Skeletonema marinoi.</title>
        <authorList>
            <person name="Topel M."/>
            <person name="Pinder M."/>
            <person name="Johansson O.N."/>
            <person name="Kourtchenko O."/>
            <person name="Godhe A."/>
            <person name="Clarke A.K."/>
        </authorList>
    </citation>
    <scope>NUCLEOTIDE SEQUENCE [LARGE SCALE GENOMIC DNA]</scope>
    <source>
        <strain evidence="6 7">SMR3</strain>
    </source>
</reference>
<dbReference type="PROSITE" id="PS00455">
    <property type="entry name" value="AMP_BINDING"/>
    <property type="match status" value="1"/>
</dbReference>
<comment type="similarity">
    <text evidence="1">Belongs to the ATP-dependent AMP-binding enzyme family.</text>
</comment>
<dbReference type="EC" id="6.2.1.-" evidence="6"/>
<dbReference type="SUPFAM" id="SSF56801">
    <property type="entry name" value="Acetyl-CoA synthetase-like"/>
    <property type="match status" value="1"/>
</dbReference>
<dbReference type="OrthoDB" id="9803968at2"/>
<dbReference type="Gene3D" id="3.30.300.30">
    <property type="match status" value="1"/>
</dbReference>
<sequence length="684" mass="72800">MTQSLFEHCVARAEGAAAALPSQTVPGRVLAHAAARPDAACYFFHNPAGPPDVLSFEDLVARASHVAGVLTAAGCSHGARVALIFEHGPGFVIALFGAFFAGCAAVPVAVPTNETKRTRAGAILAEADCAVLLTSPAIAKTLAEDGIGIAALPPIIALDTVDRAASVIPDRIVPEDVAIIQYTSGSTGHPRGVVVTQGALYAQMCAIDLCLRSEGEERVVTWLPPEHDMGLMGGLLFNLWRGDPTYVLAPESFIRRPYLWLDTISKWRGTVSVAPNFAFDLCVRGIPSDRLKTLDLSSWRVALNGAEPVQPETLARFADVFKPVGFDPQCFLPCYGLAEATLLVSGAARGGGATTHWFDPEALEAGRVVPLVAGTGRCLVSSGPVRTTGGVRIVEPETGVPCRSDRIGEIWIAGESVGSGYHDRPEESVSTFRQFTATGDGPYLRSGDLGFLWNDELYVTGRIKDIVLWRGRTLHAADLELLITGADPAIRPGRIAAYQRDAGNVDLVVEIAQGRLGADGGTGVAERIWRDLMAGSGVDVARVRLARPGTLMWTSSGKLRRRDTHARLETESGLLVLDWEPGPLRARRAQIEATRTLAGAIAQKSVGPGAYLRFLTDWVAAAVNCAPQDVDPHLPWADQGMDSLMITEMVVDLEQAVGRDIQPELLFEIPTPSGLALALAQGSS</sequence>
<dbReference type="InterPro" id="IPR020806">
    <property type="entry name" value="PKS_PP-bd"/>
</dbReference>
<dbReference type="SMART" id="SM00823">
    <property type="entry name" value="PKS_PP"/>
    <property type="match status" value="1"/>
</dbReference>
<dbReference type="SUPFAM" id="SSF47336">
    <property type="entry name" value="ACP-like"/>
    <property type="match status" value="1"/>
</dbReference>
<proteinExistence type="inferred from homology"/>
<protein>
    <submittedName>
        <fullName evidence="6">Putative fatty-acid--CoA ligase FadD21</fullName>
        <ecNumber evidence="6">6.2.1.-</ecNumber>
    </submittedName>
</protein>
<dbReference type="GO" id="GO:0005886">
    <property type="term" value="C:plasma membrane"/>
    <property type="evidence" value="ECO:0007669"/>
    <property type="project" value="TreeGrafter"/>
</dbReference>
<evidence type="ECO:0000259" key="5">
    <source>
        <dbReference type="PROSITE" id="PS50075"/>
    </source>
</evidence>
<dbReference type="InterPro" id="IPR040097">
    <property type="entry name" value="FAAL/FAAC"/>
</dbReference>
<accession>A0A1V0RJ44</accession>
<dbReference type="InterPro" id="IPR045851">
    <property type="entry name" value="AMP-bd_C_sf"/>
</dbReference>
<feature type="domain" description="Carrier" evidence="5">
    <location>
        <begin position="606"/>
        <end position="683"/>
    </location>
</feature>
<dbReference type="CDD" id="cd05931">
    <property type="entry name" value="FAAL"/>
    <property type="match status" value="1"/>
</dbReference>
<dbReference type="GO" id="GO:0071766">
    <property type="term" value="P:Actinobacterium-type cell wall biogenesis"/>
    <property type="evidence" value="ECO:0007669"/>
    <property type="project" value="UniProtKB-ARBA"/>
</dbReference>
<dbReference type="PANTHER" id="PTHR22754:SF32">
    <property type="entry name" value="DISCO-INTERACTING PROTEIN 2"/>
    <property type="match status" value="1"/>
</dbReference>
<evidence type="ECO:0000313" key="6">
    <source>
        <dbReference type="EMBL" id="ARE81807.1"/>
    </source>
</evidence>